<dbReference type="EMBL" id="JAGMWT010000015">
    <property type="protein sequence ID" value="KAH7116094.1"/>
    <property type="molecule type" value="Genomic_DNA"/>
</dbReference>
<organism evidence="1 2">
    <name type="scientific">Dendryphion nanum</name>
    <dbReference type="NCBI Taxonomy" id="256645"/>
    <lineage>
        <taxon>Eukaryota</taxon>
        <taxon>Fungi</taxon>
        <taxon>Dikarya</taxon>
        <taxon>Ascomycota</taxon>
        <taxon>Pezizomycotina</taxon>
        <taxon>Dothideomycetes</taxon>
        <taxon>Pleosporomycetidae</taxon>
        <taxon>Pleosporales</taxon>
        <taxon>Torulaceae</taxon>
        <taxon>Dendryphion</taxon>
    </lineage>
</organism>
<protein>
    <submittedName>
        <fullName evidence="1">Uncharacterized protein</fullName>
    </submittedName>
</protein>
<gene>
    <name evidence="1" type="ORF">B0J11DRAFT_593814</name>
</gene>
<sequence>MPPPPILYPPPDIPPPFQIHYPYSPTEANLIIPAILSSSFPDPNPRSHSDPLFDLSHFRKLFSPTKKTTINNAPERYPSRTLPDPSRHTKEGLYKCTRKPFCRYIGLSAQHGERANAKRRVLPRKFCKSFNASPGDWPSMNQGNLCFLEDKWPRGDGKRIGWDVEEHMGRTNFAMRDRERYPGGPHEISSLKNETIQNGALAFGANLGLKQFIEKKCPKCDKAFVNLSYTKKIQHVMTCKLAFQLNAINIRKTAWTHFYCAICRGHFSPEGLITERKKTFVLHATKCWGKKTKAKKRSIEESSQQREVRNRMNDITSQRTRVGPEDWNPVFLYNPPVRQFIWKLVENQGGGVFRDANPKHDDVGNANYRTRHDSAEYADLCEINLGAGIKSQAQEGGLDQSGIETEDHSTVSTEVNYPDSIVFEDNRNGIQGQEREIKTETIPCYEKPTVDTNEVQSSGSQTCTNTTQAHVAISPVCQTILPNLTEDQVDSHIRNCRNYRAVDMACSSCEMSIFGGIATECQLCGDLKTRPFEWIDDHALGFAPTKVMVIAPKETSDYEFQPLIKADGDGWKNKKDLEIPRIVIVAPDEEPEVGWGISPCEYYTCWLHAQWQKRAGQANGKMDQNQNQESVRGIEETKAEARMMEDRKEHVIDEVLRPSEELCAANDE</sequence>
<reference evidence="1" key="1">
    <citation type="journal article" date="2021" name="Nat. Commun.">
        <title>Genetic determinants of endophytism in the Arabidopsis root mycobiome.</title>
        <authorList>
            <person name="Mesny F."/>
            <person name="Miyauchi S."/>
            <person name="Thiergart T."/>
            <person name="Pickel B."/>
            <person name="Atanasova L."/>
            <person name="Karlsson M."/>
            <person name="Huettel B."/>
            <person name="Barry K.W."/>
            <person name="Haridas S."/>
            <person name="Chen C."/>
            <person name="Bauer D."/>
            <person name="Andreopoulos W."/>
            <person name="Pangilinan J."/>
            <person name="LaButti K."/>
            <person name="Riley R."/>
            <person name="Lipzen A."/>
            <person name="Clum A."/>
            <person name="Drula E."/>
            <person name="Henrissat B."/>
            <person name="Kohler A."/>
            <person name="Grigoriev I.V."/>
            <person name="Martin F.M."/>
            <person name="Hacquard S."/>
        </authorList>
    </citation>
    <scope>NUCLEOTIDE SEQUENCE</scope>
    <source>
        <strain evidence="1">MPI-CAGE-CH-0243</strain>
    </source>
</reference>
<comment type="caution">
    <text evidence="1">The sequence shown here is derived from an EMBL/GenBank/DDBJ whole genome shotgun (WGS) entry which is preliminary data.</text>
</comment>
<keyword evidence="2" id="KW-1185">Reference proteome</keyword>
<dbReference type="AlphaFoldDB" id="A0A9P9DBG1"/>
<name>A0A9P9DBG1_9PLEO</name>
<proteinExistence type="predicted"/>
<dbReference type="Proteomes" id="UP000700596">
    <property type="component" value="Unassembled WGS sequence"/>
</dbReference>
<accession>A0A9P9DBG1</accession>
<evidence type="ECO:0000313" key="1">
    <source>
        <dbReference type="EMBL" id="KAH7116094.1"/>
    </source>
</evidence>
<evidence type="ECO:0000313" key="2">
    <source>
        <dbReference type="Proteomes" id="UP000700596"/>
    </source>
</evidence>